<organism evidence="6 7">
    <name type="scientific">Paracraurococcus ruber</name>
    <dbReference type="NCBI Taxonomy" id="77675"/>
    <lineage>
        <taxon>Bacteria</taxon>
        <taxon>Pseudomonadati</taxon>
        <taxon>Pseudomonadota</taxon>
        <taxon>Alphaproteobacteria</taxon>
        <taxon>Acetobacterales</taxon>
        <taxon>Roseomonadaceae</taxon>
        <taxon>Paracraurococcus</taxon>
    </lineage>
</organism>
<evidence type="ECO:0000313" key="6">
    <source>
        <dbReference type="EMBL" id="MBK1661488.1"/>
    </source>
</evidence>
<name>A0ABS1D4R9_9PROT</name>
<reference evidence="6 7" key="1">
    <citation type="journal article" date="2020" name="Microorganisms">
        <title>Osmotic Adaptation and Compatible Solute Biosynthesis of Phototrophic Bacteria as Revealed from Genome Analyses.</title>
        <authorList>
            <person name="Imhoff J.F."/>
            <person name="Rahn T."/>
            <person name="Kunzel S."/>
            <person name="Keller A."/>
            <person name="Neulinger S.C."/>
        </authorList>
    </citation>
    <scope>NUCLEOTIDE SEQUENCE [LARGE SCALE GENOMIC DNA]</scope>
    <source>
        <strain evidence="6 7">DSM 15382</strain>
    </source>
</reference>
<dbReference type="InterPro" id="IPR035068">
    <property type="entry name" value="TldD/PmbA_N"/>
</dbReference>
<dbReference type="InterPro" id="IPR047657">
    <property type="entry name" value="PmbA"/>
</dbReference>
<evidence type="ECO:0000259" key="3">
    <source>
        <dbReference type="Pfam" id="PF01523"/>
    </source>
</evidence>
<feature type="domain" description="Metalloprotease TldD/E N-terminal" evidence="3">
    <location>
        <begin position="22"/>
        <end position="86"/>
    </location>
</feature>
<dbReference type="Proteomes" id="UP000697995">
    <property type="component" value="Unassembled WGS sequence"/>
</dbReference>
<dbReference type="Gene3D" id="3.30.2290.10">
    <property type="entry name" value="PmbA/TldD superfamily"/>
    <property type="match status" value="1"/>
</dbReference>
<evidence type="ECO:0000256" key="1">
    <source>
        <dbReference type="ARBA" id="ARBA00005836"/>
    </source>
</evidence>
<evidence type="ECO:0000259" key="4">
    <source>
        <dbReference type="Pfam" id="PF19289"/>
    </source>
</evidence>
<dbReference type="RefSeq" id="WP_133220014.1">
    <property type="nucleotide sequence ID" value="NZ_NRSG01000311.1"/>
</dbReference>
<keyword evidence="7" id="KW-1185">Reference proteome</keyword>
<accession>A0ABS1D4R9</accession>
<evidence type="ECO:0000259" key="5">
    <source>
        <dbReference type="Pfam" id="PF19290"/>
    </source>
</evidence>
<proteinExistence type="inferred from homology"/>
<feature type="region of interest" description="Disordered" evidence="2">
    <location>
        <begin position="324"/>
        <end position="343"/>
    </location>
</feature>
<feature type="domain" description="Metalloprotease TldD/E C-terminal" evidence="4">
    <location>
        <begin position="226"/>
        <end position="441"/>
    </location>
</feature>
<dbReference type="PANTHER" id="PTHR43421">
    <property type="entry name" value="METALLOPROTEASE PMBA"/>
    <property type="match status" value="1"/>
</dbReference>
<dbReference type="InterPro" id="IPR045570">
    <property type="entry name" value="Metalloprtase-TldD/E_cen_dom"/>
</dbReference>
<dbReference type="Pfam" id="PF19289">
    <property type="entry name" value="PmbA_TldD_3rd"/>
    <property type="match status" value="1"/>
</dbReference>
<evidence type="ECO:0000256" key="2">
    <source>
        <dbReference type="SAM" id="MobiDB-lite"/>
    </source>
</evidence>
<comment type="caution">
    <text evidence="6">The sequence shown here is derived from an EMBL/GenBank/DDBJ whole genome shotgun (WGS) entry which is preliminary data.</text>
</comment>
<dbReference type="InterPro" id="IPR002510">
    <property type="entry name" value="Metalloprtase-TldD/E_N"/>
</dbReference>
<dbReference type="PANTHER" id="PTHR43421:SF1">
    <property type="entry name" value="METALLOPROTEASE PMBA"/>
    <property type="match status" value="1"/>
</dbReference>
<dbReference type="SUPFAM" id="SSF111283">
    <property type="entry name" value="Putative modulator of DNA gyrase, PmbA/TldD"/>
    <property type="match status" value="1"/>
</dbReference>
<dbReference type="EMBL" id="NRSG01000311">
    <property type="protein sequence ID" value="MBK1661488.1"/>
    <property type="molecule type" value="Genomic_DNA"/>
</dbReference>
<protein>
    <submittedName>
        <fullName evidence="6">Modulator protein</fullName>
    </submittedName>
</protein>
<dbReference type="InterPro" id="IPR036059">
    <property type="entry name" value="TldD/PmbA_sf"/>
</dbReference>
<dbReference type="Pfam" id="PF01523">
    <property type="entry name" value="PmbA_TldD_1st"/>
    <property type="match status" value="1"/>
</dbReference>
<gene>
    <name evidence="6" type="ORF">CKO45_25090</name>
</gene>
<comment type="similarity">
    <text evidence="1">Belongs to the peptidase U62 family.</text>
</comment>
<sequence>MSHADTLQDLVAAAKRAGADAADAILVSNASLSVARRLGNIEQLERAEGFDLGLRVFVGQRQAIVSSTDPSPKGFAALAERAVAMARVVPEDPFAGLPDAPDGLTTVDLDLADTEEPRADLLIARAAAAEDAALAVAGVNNSEGAEAGWGRYAIALAASNGFVGEYVRTSHSISVTALAGQGTGMERDYDYSSTVHLADLEDAAMLGRRAGEKAVARLNPRRPKTARLPVVYDPRVASSLLGHLAGAINGAAVARGTSFLRDRLGQRVMAAGLTVVDDPTRRRGLRSRPFDGEGMQGTRRAIVEDGILTTWVLDWRSARQLGMASTGHASRGTGGPPSPSTTNLWLEPGKVSPTALMADIREGLYVTELIGMGVNGVTGDYSRGAAGFMIRDGALAEPVSEITIAGNVKDMLLELTPADDLEFRRGTDSPTIRVEGLTLAGA</sequence>
<dbReference type="InterPro" id="IPR045569">
    <property type="entry name" value="Metalloprtase-TldD/E_C"/>
</dbReference>
<evidence type="ECO:0000313" key="7">
    <source>
        <dbReference type="Proteomes" id="UP000697995"/>
    </source>
</evidence>
<feature type="domain" description="Metalloprotease TldD/E central" evidence="5">
    <location>
        <begin position="116"/>
        <end position="218"/>
    </location>
</feature>
<dbReference type="Pfam" id="PF19290">
    <property type="entry name" value="PmbA_TldD_2nd"/>
    <property type="match status" value="1"/>
</dbReference>